<sequence length="120" mass="14243">MLFFCILCFLDLLNLSRALSFRTFQPSAVSTPQMWSSVAEFMRCLFRVQHAFYVLRFLKPLFSRMMRNLTFRKNRMWLRKKPYLDSSNMPAFDLPNENIIQSPHLGKILTLLTLEDLVNC</sequence>
<organism evidence="2 3">
    <name type="scientific">Caerostris extrusa</name>
    <name type="common">Bark spider</name>
    <name type="synonym">Caerostris bankana</name>
    <dbReference type="NCBI Taxonomy" id="172846"/>
    <lineage>
        <taxon>Eukaryota</taxon>
        <taxon>Metazoa</taxon>
        <taxon>Ecdysozoa</taxon>
        <taxon>Arthropoda</taxon>
        <taxon>Chelicerata</taxon>
        <taxon>Arachnida</taxon>
        <taxon>Araneae</taxon>
        <taxon>Araneomorphae</taxon>
        <taxon>Entelegynae</taxon>
        <taxon>Araneoidea</taxon>
        <taxon>Araneidae</taxon>
        <taxon>Caerostris</taxon>
    </lineage>
</organism>
<evidence type="ECO:0008006" key="4">
    <source>
        <dbReference type="Google" id="ProtNLM"/>
    </source>
</evidence>
<evidence type="ECO:0000313" key="3">
    <source>
        <dbReference type="Proteomes" id="UP001054945"/>
    </source>
</evidence>
<comment type="caution">
    <text evidence="2">The sequence shown here is derived from an EMBL/GenBank/DDBJ whole genome shotgun (WGS) entry which is preliminary data.</text>
</comment>
<feature type="chain" id="PRO_5043674599" description="Secreted protein" evidence="1">
    <location>
        <begin position="19"/>
        <end position="120"/>
    </location>
</feature>
<dbReference type="AlphaFoldDB" id="A0AAV4NC80"/>
<reference evidence="2 3" key="1">
    <citation type="submission" date="2021-06" db="EMBL/GenBank/DDBJ databases">
        <title>Caerostris extrusa draft genome.</title>
        <authorList>
            <person name="Kono N."/>
            <person name="Arakawa K."/>
        </authorList>
    </citation>
    <scope>NUCLEOTIDE SEQUENCE [LARGE SCALE GENOMIC DNA]</scope>
</reference>
<keyword evidence="1" id="KW-0732">Signal</keyword>
<feature type="signal peptide" evidence="1">
    <location>
        <begin position="1"/>
        <end position="18"/>
    </location>
</feature>
<dbReference type="Proteomes" id="UP001054945">
    <property type="component" value="Unassembled WGS sequence"/>
</dbReference>
<evidence type="ECO:0000256" key="1">
    <source>
        <dbReference type="SAM" id="SignalP"/>
    </source>
</evidence>
<keyword evidence="3" id="KW-1185">Reference proteome</keyword>
<accession>A0AAV4NC80</accession>
<name>A0AAV4NC80_CAEEX</name>
<gene>
    <name evidence="2" type="ORF">CEXT_431601</name>
</gene>
<protein>
    <recommendedName>
        <fullName evidence="4">Secreted protein</fullName>
    </recommendedName>
</protein>
<evidence type="ECO:0000313" key="2">
    <source>
        <dbReference type="EMBL" id="GIX81930.1"/>
    </source>
</evidence>
<proteinExistence type="predicted"/>
<dbReference type="EMBL" id="BPLR01003184">
    <property type="protein sequence ID" value="GIX81930.1"/>
    <property type="molecule type" value="Genomic_DNA"/>
</dbReference>